<sequence>MAKQIVLTLAKVKGSSSSADIVDQVNINTASGSPVHIRAVDNVYYQLTDLSTQYGPENIMTQRVGNDLYIAFEGESIDNPSLIIDGYYSLNPNGSKNLLVGQHENGSFYPYIPESAQQADAVHMLADHVAAGQALGGDSHFAGILPISSGVGSSVSPWAILGGLAAIGGLAALGSHNCGNGNNGNKNPGIEPAPQPPRPYPPGPDNGGGNNPNPTPNVKPVAKADGAKGTAGKPVTIDVLANDTDPQGKDTLDPKSVRLLNSSGQGVKTLKVPGEGTWNVTEDGKITFTPEPGFKGNPKPVKYTVADKDGNVSDPASVTVTYSTTPPPSTLTPPTVEQPRRTKGASQSSRRPERTK</sequence>
<organism evidence="3 4">
    <name type="scientific">Cardiobacterium valvarum F0432</name>
    <dbReference type="NCBI Taxonomy" id="797473"/>
    <lineage>
        <taxon>Bacteria</taxon>
        <taxon>Pseudomonadati</taxon>
        <taxon>Pseudomonadota</taxon>
        <taxon>Gammaproteobacteria</taxon>
        <taxon>Cardiobacteriales</taxon>
        <taxon>Cardiobacteriaceae</taxon>
        <taxon>Cardiobacterium</taxon>
    </lineage>
</organism>
<dbReference type="HOGENOM" id="CLU_777767_0_0_6"/>
<dbReference type="EMBL" id="AGCM01000177">
    <property type="protein sequence ID" value="EHM50620.1"/>
    <property type="molecule type" value="Genomic_DNA"/>
</dbReference>
<evidence type="ECO:0000259" key="2">
    <source>
        <dbReference type="Pfam" id="PF19076"/>
    </source>
</evidence>
<feature type="region of interest" description="Disordered" evidence="1">
    <location>
        <begin position="307"/>
        <end position="356"/>
    </location>
</feature>
<dbReference type="RefSeq" id="WP_006986749.1">
    <property type="nucleotide sequence ID" value="NZ_JH417966.1"/>
</dbReference>
<dbReference type="Pfam" id="PF19076">
    <property type="entry name" value="CshA_repeat"/>
    <property type="match status" value="1"/>
</dbReference>
<protein>
    <recommendedName>
        <fullName evidence="2">CshA domain-containing protein</fullName>
    </recommendedName>
</protein>
<feature type="compositionally biased region" description="Basic and acidic residues" evidence="1">
    <location>
        <begin position="246"/>
        <end position="255"/>
    </location>
</feature>
<evidence type="ECO:0000313" key="4">
    <source>
        <dbReference type="Proteomes" id="UP000004750"/>
    </source>
</evidence>
<dbReference type="Proteomes" id="UP000004750">
    <property type="component" value="Unassembled WGS sequence"/>
</dbReference>
<feature type="region of interest" description="Disordered" evidence="1">
    <location>
        <begin position="182"/>
        <end position="255"/>
    </location>
</feature>
<feature type="domain" description="CshA" evidence="2">
    <location>
        <begin position="218"/>
        <end position="313"/>
    </location>
</feature>
<feature type="compositionally biased region" description="Pro residues" evidence="1">
    <location>
        <begin position="191"/>
        <end position="204"/>
    </location>
</feature>
<dbReference type="NCBIfam" id="TIGR04225">
    <property type="entry name" value="CshA_fibril_rpt"/>
    <property type="match status" value="1"/>
</dbReference>
<dbReference type="AlphaFoldDB" id="G9ZIZ6"/>
<reference evidence="3 4" key="1">
    <citation type="submission" date="2011-08" db="EMBL/GenBank/DDBJ databases">
        <authorList>
            <person name="Weinstock G."/>
            <person name="Sodergren E."/>
            <person name="Clifton S."/>
            <person name="Fulton L."/>
            <person name="Fulton B."/>
            <person name="Courtney L."/>
            <person name="Fronick C."/>
            <person name="Harrison M."/>
            <person name="Strong C."/>
            <person name="Farmer C."/>
            <person name="Delahaunty K."/>
            <person name="Markovic C."/>
            <person name="Hall O."/>
            <person name="Minx P."/>
            <person name="Tomlinson C."/>
            <person name="Mitreva M."/>
            <person name="Hou S."/>
            <person name="Chen J."/>
            <person name="Wollam A."/>
            <person name="Pepin K.H."/>
            <person name="Johnson M."/>
            <person name="Bhonagiri V."/>
            <person name="Zhang X."/>
            <person name="Suruliraj S."/>
            <person name="Warren W."/>
            <person name="Chinwalla A."/>
            <person name="Mardis E.R."/>
            <person name="Wilson R.K."/>
        </authorList>
    </citation>
    <scope>NUCLEOTIDE SEQUENCE [LARGE SCALE GENOMIC DNA]</scope>
    <source>
        <strain evidence="3 4">F0432</strain>
    </source>
</reference>
<evidence type="ECO:0000313" key="3">
    <source>
        <dbReference type="EMBL" id="EHM50620.1"/>
    </source>
</evidence>
<name>G9ZIZ6_9GAMM</name>
<accession>G9ZIZ6</accession>
<feature type="compositionally biased region" description="Low complexity" evidence="1">
    <location>
        <begin position="216"/>
        <end position="233"/>
    </location>
</feature>
<evidence type="ECO:0000256" key="1">
    <source>
        <dbReference type="SAM" id="MobiDB-lite"/>
    </source>
</evidence>
<dbReference type="InterPro" id="IPR026395">
    <property type="entry name" value="CshA_fibril"/>
</dbReference>
<gene>
    <name evidence="3" type="ORF">HMPREF9080_02764</name>
</gene>
<proteinExistence type="predicted"/>
<dbReference type="STRING" id="797473.HMPREF9080_02764"/>
<feature type="compositionally biased region" description="Low complexity" evidence="1">
    <location>
        <begin position="315"/>
        <end position="324"/>
    </location>
</feature>
<comment type="caution">
    <text evidence="3">The sequence shown here is derived from an EMBL/GenBank/DDBJ whole genome shotgun (WGS) entry which is preliminary data.</text>
</comment>